<keyword evidence="1" id="KW-0812">Transmembrane</keyword>
<evidence type="ECO:0000313" key="3">
    <source>
        <dbReference type="Proteomes" id="UP000675664"/>
    </source>
</evidence>
<evidence type="ECO:0000313" key="2">
    <source>
        <dbReference type="EMBL" id="MBR0599155.1"/>
    </source>
</evidence>
<accession>A0A8J8B4A5</accession>
<protein>
    <submittedName>
        <fullName evidence="2">Uncharacterized protein</fullName>
    </submittedName>
</protein>
<feature type="transmembrane region" description="Helical" evidence="1">
    <location>
        <begin position="82"/>
        <end position="105"/>
    </location>
</feature>
<reference evidence="2" key="2">
    <citation type="submission" date="2021-04" db="EMBL/GenBank/DDBJ databases">
        <authorList>
            <person name="Liu J."/>
        </authorList>
    </citation>
    <scope>NUCLEOTIDE SEQUENCE</scope>
    <source>
        <strain evidence="2">BAD-6</strain>
    </source>
</reference>
<evidence type="ECO:0000256" key="1">
    <source>
        <dbReference type="SAM" id="Phobius"/>
    </source>
</evidence>
<dbReference type="EMBL" id="JAGSND010000010">
    <property type="protein sequence ID" value="MBR0599155.1"/>
    <property type="molecule type" value="Genomic_DNA"/>
</dbReference>
<feature type="transmembrane region" description="Helical" evidence="1">
    <location>
        <begin position="130"/>
        <end position="148"/>
    </location>
</feature>
<organism evidence="2 3">
    <name type="scientific">Sinanaerobacter chloroacetimidivorans</name>
    <dbReference type="NCBI Taxonomy" id="2818044"/>
    <lineage>
        <taxon>Bacteria</taxon>
        <taxon>Bacillati</taxon>
        <taxon>Bacillota</taxon>
        <taxon>Clostridia</taxon>
        <taxon>Peptostreptococcales</taxon>
        <taxon>Anaerovoracaceae</taxon>
        <taxon>Sinanaerobacter</taxon>
    </lineage>
</organism>
<keyword evidence="1" id="KW-0472">Membrane</keyword>
<gene>
    <name evidence="2" type="ORF">KCX82_14795</name>
</gene>
<keyword evidence="3" id="KW-1185">Reference proteome</keyword>
<proteinExistence type="predicted"/>
<comment type="caution">
    <text evidence="2">The sequence shown here is derived from an EMBL/GenBank/DDBJ whole genome shotgun (WGS) entry which is preliminary data.</text>
</comment>
<reference evidence="2" key="1">
    <citation type="submission" date="2021-04" db="EMBL/GenBank/DDBJ databases">
        <title>Sinoanaerobacter chloroacetimidivorans sp. nov., an obligate anaerobic bacterium isolated from anaerobic sludge.</title>
        <authorList>
            <person name="Bao Y."/>
        </authorList>
    </citation>
    <scope>NUCLEOTIDE SEQUENCE</scope>
    <source>
        <strain evidence="2">BAD-6</strain>
    </source>
</reference>
<sequence>MFEGYRIIFWGIFITTFHINIGPLQILPNFLGYFLIFMGIKSLMEEFTSEDLIKAKTTALLLGIYSLIAGVLDLVLSDSRGAFLPVVLLPVVAAMLELFLFYYLFRGSAVFLKESGQGELADSCVAKTRGYLLLFILLTNLEIVGLTFQLQSLLTVFAIAMICLRIWLMATISGLKNTVSDLRIQTGE</sequence>
<keyword evidence="1" id="KW-1133">Transmembrane helix</keyword>
<dbReference type="Proteomes" id="UP000675664">
    <property type="component" value="Unassembled WGS sequence"/>
</dbReference>
<feature type="transmembrane region" description="Helical" evidence="1">
    <location>
        <begin position="154"/>
        <end position="175"/>
    </location>
</feature>
<name>A0A8J8B4A5_9FIRM</name>
<feature type="transmembrane region" description="Helical" evidence="1">
    <location>
        <begin position="59"/>
        <end position="76"/>
    </location>
</feature>
<dbReference type="RefSeq" id="WP_227019287.1">
    <property type="nucleotide sequence ID" value="NZ_JAGSND010000010.1"/>
</dbReference>
<dbReference type="AlphaFoldDB" id="A0A8J8B4A5"/>